<organism evidence="1 2">
    <name type="scientific">Polarella glacialis</name>
    <name type="common">Dinoflagellate</name>
    <dbReference type="NCBI Taxonomy" id="89957"/>
    <lineage>
        <taxon>Eukaryota</taxon>
        <taxon>Sar</taxon>
        <taxon>Alveolata</taxon>
        <taxon>Dinophyceae</taxon>
        <taxon>Suessiales</taxon>
        <taxon>Suessiaceae</taxon>
        <taxon>Polarella</taxon>
    </lineage>
</organism>
<sequence>VCGTLGLSVYLDATNLSRIYDEQRLKLDVLASRLVVAIISRDALVDPHGMQQELWWAEGANVPVVPFYDGDRHAAQDYDSWQKEFGLAMHRPPVVYRRQAHLRVK</sequence>
<dbReference type="EMBL" id="CAJNNW010037500">
    <property type="protein sequence ID" value="CAE8742369.1"/>
    <property type="molecule type" value="Genomic_DNA"/>
</dbReference>
<comment type="caution">
    <text evidence="1">The sequence shown here is derived from an EMBL/GenBank/DDBJ whole genome shotgun (WGS) entry which is preliminary data.</text>
</comment>
<dbReference type="Proteomes" id="UP000626109">
    <property type="component" value="Unassembled WGS sequence"/>
</dbReference>
<evidence type="ECO:0000313" key="2">
    <source>
        <dbReference type="Proteomes" id="UP000626109"/>
    </source>
</evidence>
<evidence type="ECO:0000313" key="1">
    <source>
        <dbReference type="EMBL" id="CAE8742369.1"/>
    </source>
</evidence>
<name>A0A813M384_POLGL</name>
<accession>A0A813M384</accession>
<dbReference type="AlphaFoldDB" id="A0A813M384"/>
<feature type="non-terminal residue" evidence="1">
    <location>
        <position position="1"/>
    </location>
</feature>
<protein>
    <recommendedName>
        <fullName evidence="3">TIR domain-containing protein</fullName>
    </recommendedName>
</protein>
<evidence type="ECO:0008006" key="3">
    <source>
        <dbReference type="Google" id="ProtNLM"/>
    </source>
</evidence>
<proteinExistence type="predicted"/>
<gene>
    <name evidence="1" type="ORF">PGLA2088_LOCUS50939</name>
</gene>
<feature type="non-terminal residue" evidence="1">
    <location>
        <position position="105"/>
    </location>
</feature>
<reference evidence="1" key="1">
    <citation type="submission" date="2021-02" db="EMBL/GenBank/DDBJ databases">
        <authorList>
            <person name="Dougan E. K."/>
            <person name="Rhodes N."/>
            <person name="Thang M."/>
            <person name="Chan C."/>
        </authorList>
    </citation>
    <scope>NUCLEOTIDE SEQUENCE</scope>
</reference>